<keyword evidence="2" id="KW-0614">Plasmid</keyword>
<dbReference type="EMBL" id="OZ026885">
    <property type="protein sequence ID" value="CAL1241981.1"/>
    <property type="molecule type" value="Genomic_DNA"/>
</dbReference>
<keyword evidence="3" id="KW-1185">Reference proteome</keyword>
<accession>A0ABP1CCM6</accession>
<sequence>MSAAGGIRGIRQVGRRGRSRADTVLVCQETGKKRAGGV</sequence>
<proteinExistence type="predicted"/>
<evidence type="ECO:0000256" key="1">
    <source>
        <dbReference type="SAM" id="MobiDB-lite"/>
    </source>
</evidence>
<protein>
    <submittedName>
        <fullName evidence="2">Uncharacterized protein</fullName>
    </submittedName>
</protein>
<evidence type="ECO:0000313" key="2">
    <source>
        <dbReference type="EMBL" id="CAL1241981.1"/>
    </source>
</evidence>
<reference evidence="2 3" key="1">
    <citation type="submission" date="2024-04" db="EMBL/GenBank/DDBJ databases">
        <authorList>
            <person name="Cremers G."/>
        </authorList>
    </citation>
    <scope>NUCLEOTIDE SEQUENCE [LARGE SCALE GENOMIC DNA]</scope>
    <source>
        <strain evidence="2">MeCH1-AG</strain>
        <plasmid evidence="2 3">2</plasmid>
    </source>
</reference>
<name>A0ABP1CCM6_9GAMM</name>
<evidence type="ECO:0000313" key="3">
    <source>
        <dbReference type="Proteomes" id="UP001497493"/>
    </source>
</evidence>
<organism evidence="2 3">
    <name type="scientific">Candidatus Methylocalor cossyra</name>
    <dbReference type="NCBI Taxonomy" id="3108543"/>
    <lineage>
        <taxon>Bacteria</taxon>
        <taxon>Pseudomonadati</taxon>
        <taxon>Pseudomonadota</taxon>
        <taxon>Gammaproteobacteria</taxon>
        <taxon>Methylococcales</taxon>
        <taxon>Methylococcaceae</taxon>
        <taxon>Candidatus Methylocalor</taxon>
    </lineage>
</organism>
<gene>
    <name evidence="2" type="ORF">MECH1_V1_P0049</name>
</gene>
<feature type="region of interest" description="Disordered" evidence="1">
    <location>
        <begin position="1"/>
        <end position="21"/>
    </location>
</feature>
<geneLocation type="plasmid" evidence="2 3">
    <name>2</name>
</geneLocation>
<dbReference type="Proteomes" id="UP001497493">
    <property type="component" value="Plasmid 2"/>
</dbReference>